<feature type="region of interest" description="Disordered" evidence="9">
    <location>
        <begin position="1320"/>
        <end position="1354"/>
    </location>
</feature>
<evidence type="ECO:0000256" key="3">
    <source>
        <dbReference type="ARBA" id="ARBA00022737"/>
    </source>
</evidence>
<keyword evidence="7" id="KW-0325">Glycoprotein</keyword>
<dbReference type="CDD" id="cd11304">
    <property type="entry name" value="Cadherin_repeat"/>
    <property type="match status" value="6"/>
</dbReference>
<evidence type="ECO:0000256" key="9">
    <source>
        <dbReference type="SAM" id="MobiDB-lite"/>
    </source>
</evidence>
<evidence type="ECO:0000313" key="13">
    <source>
        <dbReference type="EMBL" id="KAA0188563.1"/>
    </source>
</evidence>
<dbReference type="SUPFAM" id="SSF49313">
    <property type="entry name" value="Cadherin-like"/>
    <property type="match status" value="6"/>
</dbReference>
<evidence type="ECO:0000256" key="6">
    <source>
        <dbReference type="ARBA" id="ARBA00023136"/>
    </source>
</evidence>
<evidence type="ECO:0000256" key="11">
    <source>
        <dbReference type="SAM" id="SignalP"/>
    </source>
</evidence>
<proteinExistence type="predicted"/>
<evidence type="ECO:0000256" key="10">
    <source>
        <dbReference type="SAM" id="Phobius"/>
    </source>
</evidence>
<dbReference type="InterPro" id="IPR020894">
    <property type="entry name" value="Cadherin_CS"/>
</dbReference>
<name>A0A8E0RUS9_9TREM</name>
<keyword evidence="6 10" id="KW-0472">Membrane</keyword>
<evidence type="ECO:0000256" key="1">
    <source>
        <dbReference type="ARBA" id="ARBA00004167"/>
    </source>
</evidence>
<dbReference type="Gene3D" id="2.60.40.60">
    <property type="entry name" value="Cadherins"/>
    <property type="match status" value="7"/>
</dbReference>
<keyword evidence="11" id="KW-0732">Signal</keyword>
<accession>A0A8E0RUS9</accession>
<feature type="domain" description="Cadherin" evidence="12">
    <location>
        <begin position="755"/>
        <end position="878"/>
    </location>
</feature>
<dbReference type="GO" id="GO:0007156">
    <property type="term" value="P:homophilic cell adhesion via plasma membrane adhesion molecules"/>
    <property type="evidence" value="ECO:0007669"/>
    <property type="project" value="InterPro"/>
</dbReference>
<protein>
    <submittedName>
        <fullName evidence="13">Protocadherin-11 X-linked</fullName>
    </submittedName>
</protein>
<reference evidence="13" key="1">
    <citation type="submission" date="2019-05" db="EMBL/GenBank/DDBJ databases">
        <title>Annotation for the trematode Fasciolopsis buski.</title>
        <authorList>
            <person name="Choi Y.-J."/>
        </authorList>
    </citation>
    <scope>NUCLEOTIDE SEQUENCE</scope>
    <source>
        <strain evidence="13">HT</strain>
        <tissue evidence="13">Whole worm</tissue>
    </source>
</reference>
<dbReference type="Pfam" id="PF00028">
    <property type="entry name" value="Cadherin"/>
    <property type="match status" value="2"/>
</dbReference>
<keyword evidence="5 10" id="KW-1133">Transmembrane helix</keyword>
<dbReference type="GO" id="GO:0005509">
    <property type="term" value="F:calcium ion binding"/>
    <property type="evidence" value="ECO:0007669"/>
    <property type="project" value="UniProtKB-UniRule"/>
</dbReference>
<evidence type="ECO:0000256" key="4">
    <source>
        <dbReference type="ARBA" id="ARBA00022837"/>
    </source>
</evidence>
<evidence type="ECO:0000256" key="8">
    <source>
        <dbReference type="PROSITE-ProRule" id="PRU00043"/>
    </source>
</evidence>
<dbReference type="OrthoDB" id="6252479at2759"/>
<feature type="domain" description="Cadherin" evidence="12">
    <location>
        <begin position="342"/>
        <end position="481"/>
    </location>
</feature>
<feature type="chain" id="PRO_5034410444" evidence="11">
    <location>
        <begin position="22"/>
        <end position="1559"/>
    </location>
</feature>
<dbReference type="GO" id="GO:0005886">
    <property type="term" value="C:plasma membrane"/>
    <property type="evidence" value="ECO:0007669"/>
    <property type="project" value="InterPro"/>
</dbReference>
<keyword evidence="3" id="KW-0677">Repeat</keyword>
<evidence type="ECO:0000256" key="7">
    <source>
        <dbReference type="ARBA" id="ARBA00023180"/>
    </source>
</evidence>
<evidence type="ECO:0000259" key="12">
    <source>
        <dbReference type="PROSITE" id="PS50268"/>
    </source>
</evidence>
<dbReference type="FunFam" id="2.60.40.60:FF:000092">
    <property type="entry name" value="Protocadherin 8"/>
    <property type="match status" value="1"/>
</dbReference>
<keyword evidence="14" id="KW-1185">Reference proteome</keyword>
<keyword evidence="2 10" id="KW-0812">Transmembrane</keyword>
<sequence length="1559" mass="172917">MTALISYFILVYCDLMQSVLATTTTMEHEYRIKEEIPLGTTVGNLIDDVLVRQLQFGLFKPSASVSQKPDHVRPTVTFKVLNYAERGVNCFKVKSDGNLVTARRIDREQLCANRPVKDPNGVYGMVGHSGDSSILHSSGNSNKLYDSDSHFCPVTIHCTVQPQSHKSTTSHSSQQPTGAVQEEEQILIQIHILIEDINDNPPYWPGHLQHFQVHFRDGDPIGERRTLPPAVDNDIGVNARLRYELVSMSSGSDHQIPFSLMENPIDGLYLYATKQIDREEQSSYQVSLKVTDGVTSSDQIIPQGHEGLTQHSAKLVIDVLIEDINDNPPVFTQPIFTPPHPIPETIPVGKTILMLNATDADADLNGAFHFGFSREHAWLPAERLAREYFEVRPNGHVVVRRPLNVDRPFGRWEVRQGAESIMDLDRPMSTNSLSSTPGLGNEMQFRFRVVVEDEAVRPYTKSSEATVVIIVRDENDEAPVIQVKPYLSGPLTHSIPMGLRLESGRLGYLLVEENQPPGTKLATIQVYDPDFDGTDSVECRLRTVNFTLSRNTDSMDGGASSSSGGLMVYNLHTSIEIDREMTPSQHIPILCSDMAGHYTEQNVTVHVTDVNDNHPQFVQTEFAFQVEENAPPGTPLRRIPLRQNLVPGTSMSSQFQTGTEQSVRNGLWNLLATDLDSGQNSEIQYLLRDNGPNSTGFTVDPVTGALTTSIVFDREVTDQYTVEALAVDRGNPPLTGSVMVKITIDDVNDNPPKFIQSEYSFHIAENQPRSTQIGQVGATDLDSEIHGPITYFLSTDRDALAFRLDRDSGVLRSRQPLDREEQSRYVFRVLARDGSPTAGTTGSRSSSDRPISVGLIQLTGTTTVTVIVDDVNDNWPVFISPNATANTLAIAVDETLGHKLAYIQAEDADQDENGLISYHIRSGNNQRLFGLDSATGLLYLAGNLGQATTGVPQRDTSEKNGTGDHVDLSAKVYTPSFHMLTLEACDHGHNPKPLCTLFSNLKIIIKNPKEDEFDVYSKRTPVVSVADSRETEESKLFGLASPGIGGRIIQSGSLDYGNQMSLANNLHLGRPRHNASEILIICLSVVFTVILMATLVLICLLRKRSANYLARKKIRTEGDHESRNHDWNEVYSPTQLEVEAKQATDAEPEVTESQSNIQFSEAKLHEHDLSTYPRPVESPTFVPANLSKDQYHLLTRTVDTRRRNMPRDLQSQEPLVDSRSLLRTGDCRFPTVAGSGRILSRQQMSKPPRNNEYQTLDYLGLVSSAIPQRCPNIYATQRRLTYSPLGPSPIRMYHGAVFSGIRPQKSDAFLLTHMNQLSGNSVKSPLPDYKGSDPNYPVNHSHSRSQPQPMDRRSVEYPFVGPSSVPVCVQPNLAPTINHPIRPGLPNLQQTAVYQSLANSNANMISSCGSGSTTLYGSRTKPYPIQSHTYYDIRQSDQSGDVNLMHKSKSQQITLRDSKPSPHNTSMTEDEVSADQASNDFAVINPTSIGTAQINDSIFKNRSNEACWRELASDTRSKEWNMPSEQPNINVSESLPRFMLSPVDSPKYIAAAYKEASFV</sequence>
<organism evidence="13 14">
    <name type="scientific">Fasciolopsis buskii</name>
    <dbReference type="NCBI Taxonomy" id="27845"/>
    <lineage>
        <taxon>Eukaryota</taxon>
        <taxon>Metazoa</taxon>
        <taxon>Spiralia</taxon>
        <taxon>Lophotrochozoa</taxon>
        <taxon>Platyhelminthes</taxon>
        <taxon>Trematoda</taxon>
        <taxon>Digenea</taxon>
        <taxon>Plagiorchiida</taxon>
        <taxon>Echinostomata</taxon>
        <taxon>Echinostomatoidea</taxon>
        <taxon>Fasciolidae</taxon>
        <taxon>Fasciolopsis</taxon>
    </lineage>
</organism>
<feature type="domain" description="Cadherin" evidence="12">
    <location>
        <begin position="511"/>
        <end position="617"/>
    </location>
</feature>
<dbReference type="PROSITE" id="PS00232">
    <property type="entry name" value="CADHERIN_1"/>
    <property type="match status" value="5"/>
</dbReference>
<feature type="domain" description="Cadherin" evidence="12">
    <location>
        <begin position="618"/>
        <end position="754"/>
    </location>
</feature>
<feature type="region of interest" description="Disordered" evidence="9">
    <location>
        <begin position="1450"/>
        <end position="1474"/>
    </location>
</feature>
<feature type="signal peptide" evidence="11">
    <location>
        <begin position="1"/>
        <end position="21"/>
    </location>
</feature>
<dbReference type="PANTHER" id="PTHR24028:SF146">
    <property type="entry name" value="CADHERIN 96CB, ISOFORM D-RELATED"/>
    <property type="match status" value="1"/>
</dbReference>
<dbReference type="InterPro" id="IPR002126">
    <property type="entry name" value="Cadherin-like_dom"/>
</dbReference>
<evidence type="ECO:0000256" key="2">
    <source>
        <dbReference type="ARBA" id="ARBA00022692"/>
    </source>
</evidence>
<dbReference type="PANTHER" id="PTHR24028">
    <property type="entry name" value="CADHERIN-87A"/>
    <property type="match status" value="1"/>
</dbReference>
<dbReference type="SMART" id="SM00112">
    <property type="entry name" value="CA"/>
    <property type="match status" value="6"/>
</dbReference>
<dbReference type="PROSITE" id="PS50268">
    <property type="entry name" value="CADHERIN_2"/>
    <property type="match status" value="7"/>
</dbReference>
<comment type="caution">
    <text evidence="13">The sequence shown here is derived from an EMBL/GenBank/DDBJ whole genome shotgun (WGS) entry which is preliminary data.</text>
</comment>
<dbReference type="InterPro" id="IPR050174">
    <property type="entry name" value="Protocadherin/Cadherin-CA"/>
</dbReference>
<gene>
    <name evidence="13" type="ORF">FBUS_04875</name>
</gene>
<keyword evidence="4 8" id="KW-0106">Calcium</keyword>
<evidence type="ECO:0000256" key="5">
    <source>
        <dbReference type="ARBA" id="ARBA00022989"/>
    </source>
</evidence>
<feature type="compositionally biased region" description="Polar residues" evidence="9">
    <location>
        <begin position="1338"/>
        <end position="1348"/>
    </location>
</feature>
<feature type="domain" description="Cadherin" evidence="12">
    <location>
        <begin position="230"/>
        <end position="331"/>
    </location>
</feature>
<dbReference type="PRINTS" id="PR00205">
    <property type="entry name" value="CADHERIN"/>
</dbReference>
<dbReference type="InterPro" id="IPR015919">
    <property type="entry name" value="Cadherin-like_sf"/>
</dbReference>
<feature type="transmembrane region" description="Helical" evidence="10">
    <location>
        <begin position="1078"/>
        <end position="1101"/>
    </location>
</feature>
<dbReference type="FunFam" id="2.60.40.60:FF:000266">
    <property type="entry name" value="Cadherin 23"/>
    <property type="match status" value="1"/>
</dbReference>
<feature type="domain" description="Cadherin" evidence="12">
    <location>
        <begin position="882"/>
        <end position="1023"/>
    </location>
</feature>
<comment type="subcellular location">
    <subcellularLocation>
        <location evidence="1">Membrane</location>
        <topology evidence="1">Single-pass membrane protein</topology>
    </subcellularLocation>
</comment>
<feature type="domain" description="Cadherin" evidence="12">
    <location>
        <begin position="24"/>
        <end position="204"/>
    </location>
</feature>
<dbReference type="EMBL" id="LUCM01008347">
    <property type="protein sequence ID" value="KAA0188563.1"/>
    <property type="molecule type" value="Genomic_DNA"/>
</dbReference>
<evidence type="ECO:0000313" key="14">
    <source>
        <dbReference type="Proteomes" id="UP000728185"/>
    </source>
</evidence>
<feature type="compositionally biased region" description="Polar residues" evidence="9">
    <location>
        <begin position="1450"/>
        <end position="1467"/>
    </location>
</feature>
<dbReference type="Proteomes" id="UP000728185">
    <property type="component" value="Unassembled WGS sequence"/>
</dbReference>